<keyword evidence="3 7" id="KW-1133">Transmembrane helix</keyword>
<evidence type="ECO:0000256" key="7">
    <source>
        <dbReference type="SAM" id="Phobius"/>
    </source>
</evidence>
<dbReference type="Pfam" id="PF03006">
    <property type="entry name" value="HlyIII"/>
    <property type="match status" value="1"/>
</dbReference>
<keyword evidence="2 7" id="KW-0812">Transmembrane</keyword>
<evidence type="ECO:0000256" key="2">
    <source>
        <dbReference type="ARBA" id="ARBA00022692"/>
    </source>
</evidence>
<dbReference type="PANTHER" id="PTHR20855:SF100">
    <property type="entry name" value="HEPTAHELICAL TRANSMEMBRANE PROTEIN 2"/>
    <property type="match status" value="1"/>
</dbReference>
<feature type="binding site" evidence="5">
    <location>
        <position position="356"/>
    </location>
    <ligand>
        <name>Zn(2+)</name>
        <dbReference type="ChEBI" id="CHEBI:29105"/>
    </ligand>
</feature>
<sequence length="390" mass="43701">MILQQVLLFRNSVSEIAKEKREGGTRNRRESDIAMGRSGDGNTCPRRWLRSRGVPPAEDIMGEKAGELLPWWRRSSRQKLRLVRYDELPEYLKDNEFILNHYRADWPILDALLSAFSWHNETVNVWTHLGGFFLFLALTVVGYMDVIEQLRSTVGPTISRLMFLSINVSIGKNYTVTAISGSSNTHKVPRWPILIFLAGSMSCLAFSAISHLLACHSRRLNLFFWRLDYTGISIMIISSFFPPIYYAFLCHPLPRLIYLSSITALGSLSIVTLLSPGFSSPRFRPFRASLFLAMGFSGLIPAAHALAINWEHGAAHISIVLELAMAAAYAAGAVVYVSRVPERWRPGVFDIAGHSHQIFHVFVLLGALTHYAAIAVMVNWRVLGPGCVVV</sequence>
<comment type="subcellular location">
    <subcellularLocation>
        <location evidence="1">Membrane</location>
        <topology evidence="1">Multi-pass membrane protein</topology>
    </subcellularLocation>
</comment>
<evidence type="ECO:0000256" key="3">
    <source>
        <dbReference type="ARBA" id="ARBA00022989"/>
    </source>
</evidence>
<dbReference type="PANTHER" id="PTHR20855">
    <property type="entry name" value="ADIPOR/PROGESTIN RECEPTOR-RELATED"/>
    <property type="match status" value="1"/>
</dbReference>
<dbReference type="GO" id="GO:0009725">
    <property type="term" value="P:response to hormone"/>
    <property type="evidence" value="ECO:0007669"/>
    <property type="project" value="UniProtKB-ARBA"/>
</dbReference>
<protein>
    <submittedName>
        <fullName evidence="8">Uncharacterized protein</fullName>
    </submittedName>
</protein>
<feature type="compositionally biased region" description="Basic and acidic residues" evidence="6">
    <location>
        <begin position="19"/>
        <end position="32"/>
    </location>
</feature>
<feature type="region of interest" description="Disordered" evidence="6">
    <location>
        <begin position="19"/>
        <end position="48"/>
    </location>
</feature>
<dbReference type="GO" id="GO:0016020">
    <property type="term" value="C:membrane"/>
    <property type="evidence" value="ECO:0007669"/>
    <property type="project" value="UniProtKB-SubCell"/>
</dbReference>
<accession>A0ABD0UJS0</accession>
<evidence type="ECO:0000313" key="8">
    <source>
        <dbReference type="EMBL" id="KAL0910597.1"/>
    </source>
</evidence>
<keyword evidence="5" id="KW-0862">Zinc</keyword>
<feature type="transmembrane region" description="Helical" evidence="7">
    <location>
        <begin position="286"/>
        <end position="308"/>
    </location>
</feature>
<keyword evidence="4 7" id="KW-0472">Membrane</keyword>
<feature type="transmembrane region" description="Helical" evidence="7">
    <location>
        <begin position="191"/>
        <end position="215"/>
    </location>
</feature>
<feature type="transmembrane region" description="Helical" evidence="7">
    <location>
        <begin position="125"/>
        <end position="146"/>
    </location>
</feature>
<proteinExistence type="predicted"/>
<feature type="binding site" evidence="5">
    <location>
        <position position="211"/>
    </location>
    <ligand>
        <name>Zn(2+)</name>
        <dbReference type="ChEBI" id="CHEBI:29105"/>
    </ligand>
</feature>
<evidence type="ECO:0000256" key="4">
    <source>
        <dbReference type="ARBA" id="ARBA00023136"/>
    </source>
</evidence>
<comment type="caution">
    <text evidence="8">The sequence shown here is derived from an EMBL/GenBank/DDBJ whole genome shotgun (WGS) entry which is preliminary data.</text>
</comment>
<organism evidence="8 9">
    <name type="scientific">Dendrobium thyrsiflorum</name>
    <name type="common">Pinecone-like raceme dendrobium</name>
    <name type="synonym">Orchid</name>
    <dbReference type="NCBI Taxonomy" id="117978"/>
    <lineage>
        <taxon>Eukaryota</taxon>
        <taxon>Viridiplantae</taxon>
        <taxon>Streptophyta</taxon>
        <taxon>Embryophyta</taxon>
        <taxon>Tracheophyta</taxon>
        <taxon>Spermatophyta</taxon>
        <taxon>Magnoliopsida</taxon>
        <taxon>Liliopsida</taxon>
        <taxon>Asparagales</taxon>
        <taxon>Orchidaceae</taxon>
        <taxon>Epidendroideae</taxon>
        <taxon>Malaxideae</taxon>
        <taxon>Dendrobiinae</taxon>
        <taxon>Dendrobium</taxon>
    </lineage>
</organism>
<reference evidence="8 9" key="1">
    <citation type="journal article" date="2024" name="Plant Biotechnol. J.">
        <title>Dendrobium thyrsiflorum genome and its molecular insights into genes involved in important horticultural traits.</title>
        <authorList>
            <person name="Chen B."/>
            <person name="Wang J.Y."/>
            <person name="Zheng P.J."/>
            <person name="Li K.L."/>
            <person name="Liang Y.M."/>
            <person name="Chen X.F."/>
            <person name="Zhang C."/>
            <person name="Zhao X."/>
            <person name="He X."/>
            <person name="Zhang G.Q."/>
            <person name="Liu Z.J."/>
            <person name="Xu Q."/>
        </authorList>
    </citation>
    <scope>NUCLEOTIDE SEQUENCE [LARGE SCALE GENOMIC DNA]</scope>
    <source>
        <strain evidence="8">GZMU011</strain>
    </source>
</reference>
<evidence type="ECO:0000256" key="1">
    <source>
        <dbReference type="ARBA" id="ARBA00004141"/>
    </source>
</evidence>
<dbReference type="Proteomes" id="UP001552299">
    <property type="component" value="Unassembled WGS sequence"/>
</dbReference>
<evidence type="ECO:0000256" key="6">
    <source>
        <dbReference type="SAM" id="MobiDB-lite"/>
    </source>
</evidence>
<dbReference type="GO" id="GO:0009744">
    <property type="term" value="P:response to sucrose"/>
    <property type="evidence" value="ECO:0007669"/>
    <property type="project" value="UniProtKB-ARBA"/>
</dbReference>
<feature type="transmembrane region" description="Helical" evidence="7">
    <location>
        <begin position="358"/>
        <end position="380"/>
    </location>
</feature>
<keyword evidence="5" id="KW-0479">Metal-binding</keyword>
<feature type="binding site" evidence="5">
    <location>
        <position position="360"/>
    </location>
    <ligand>
        <name>Zn(2+)</name>
        <dbReference type="ChEBI" id="CHEBI:29105"/>
    </ligand>
</feature>
<keyword evidence="9" id="KW-1185">Reference proteome</keyword>
<evidence type="ECO:0000313" key="9">
    <source>
        <dbReference type="Proteomes" id="UP001552299"/>
    </source>
</evidence>
<name>A0ABD0UJS0_DENTH</name>
<dbReference type="AlphaFoldDB" id="A0ABD0UJS0"/>
<dbReference type="InterPro" id="IPR004254">
    <property type="entry name" value="AdipoR/HlyIII-related"/>
</dbReference>
<dbReference type="EMBL" id="JANQDX010000016">
    <property type="protein sequence ID" value="KAL0910597.1"/>
    <property type="molecule type" value="Genomic_DNA"/>
</dbReference>
<evidence type="ECO:0000256" key="5">
    <source>
        <dbReference type="PIRSR" id="PIRSR604254-1"/>
    </source>
</evidence>
<feature type="transmembrane region" description="Helical" evidence="7">
    <location>
        <begin position="255"/>
        <end position="274"/>
    </location>
</feature>
<feature type="transmembrane region" description="Helical" evidence="7">
    <location>
        <begin position="314"/>
        <end position="337"/>
    </location>
</feature>
<gene>
    <name evidence="8" type="ORF">M5K25_021596</name>
</gene>
<feature type="transmembrane region" description="Helical" evidence="7">
    <location>
        <begin position="227"/>
        <end position="249"/>
    </location>
</feature>